<evidence type="ECO:0000313" key="14">
    <source>
        <dbReference type="EMBL" id="SDA37771.1"/>
    </source>
</evidence>
<feature type="transmembrane region" description="Helical" evidence="13">
    <location>
        <begin position="130"/>
        <end position="152"/>
    </location>
</feature>
<dbReference type="InterPro" id="IPR048279">
    <property type="entry name" value="MdtK-like"/>
</dbReference>
<accession>A0A1G5UVV8</accession>
<organism evidence="14 15">
    <name type="scientific">Allisonella histaminiformans</name>
    <dbReference type="NCBI Taxonomy" id="209880"/>
    <lineage>
        <taxon>Bacteria</taxon>
        <taxon>Bacillati</taxon>
        <taxon>Bacillota</taxon>
        <taxon>Negativicutes</taxon>
        <taxon>Veillonellales</taxon>
        <taxon>Veillonellaceae</taxon>
        <taxon>Allisonella</taxon>
    </lineage>
</organism>
<keyword evidence="6" id="KW-0050">Antiport</keyword>
<evidence type="ECO:0000256" key="7">
    <source>
        <dbReference type="ARBA" id="ARBA00022475"/>
    </source>
</evidence>
<evidence type="ECO:0000256" key="5">
    <source>
        <dbReference type="ARBA" id="ARBA00022448"/>
    </source>
</evidence>
<keyword evidence="9 13" id="KW-1133">Transmembrane helix</keyword>
<dbReference type="PANTHER" id="PTHR43298">
    <property type="entry name" value="MULTIDRUG RESISTANCE PROTEIN NORM-RELATED"/>
    <property type="match status" value="1"/>
</dbReference>
<dbReference type="GO" id="GO:0006811">
    <property type="term" value="P:monoatomic ion transport"/>
    <property type="evidence" value="ECO:0007669"/>
    <property type="project" value="UniProtKB-KW"/>
</dbReference>
<keyword evidence="5" id="KW-0813">Transport</keyword>
<gene>
    <name evidence="14" type="ORF">SAMN02910343_00165</name>
</gene>
<dbReference type="PANTHER" id="PTHR43298:SF2">
    <property type="entry name" value="FMN_FAD EXPORTER YEEO-RELATED"/>
    <property type="match status" value="1"/>
</dbReference>
<feature type="transmembrane region" description="Helical" evidence="13">
    <location>
        <begin position="357"/>
        <end position="374"/>
    </location>
</feature>
<sequence>MNSENKNDFKRLLHTMLPLVLAQLSLMGMNVMDATMSGHAGPVDLAGVSMGASLFMPVTASFTGILAASTPMIAQLLGRRRKQDIPHVVRTGMALGMLLTALFALIYFLAIDRVMSFLSLDSGVAHIATVYLMLMIGNLFFQTIMFPLRALIDTSGSTATSMKLMLSALPVNGLLNYMFIFGRLGAPRLGGIGAGVATVCTAAILFGMFLWVIFHNSKYMAREIFSDLTTPWSDWKEYFTVGIPNGLSILMEAGLFGFIIIFIAPFGTVAIGAHQSALSFCNLIYVLPMSCSMAMTILIGYEVGAENYARARKLSRMGLKLTLCCAFLTAAGTVLGRNAIAALYSEDPQVIRMAGRFLLYGAAWQLFDAIAAPIQGILRGYKDTRVPFLLMLIAYWCVALPVGLFLDHVMGQGVIAYWRGLDSGVGTSACLMVCRLLIEERKWKE</sequence>
<feature type="transmembrane region" description="Helical" evidence="13">
    <location>
        <begin position="277"/>
        <end position="301"/>
    </location>
</feature>
<feature type="transmembrane region" description="Helical" evidence="13">
    <location>
        <begin position="192"/>
        <end position="214"/>
    </location>
</feature>
<dbReference type="Pfam" id="PF01554">
    <property type="entry name" value="MatE"/>
    <property type="match status" value="2"/>
</dbReference>
<evidence type="ECO:0000256" key="6">
    <source>
        <dbReference type="ARBA" id="ARBA00022449"/>
    </source>
</evidence>
<comment type="subcellular location">
    <subcellularLocation>
        <location evidence="2">Cell membrane</location>
        <topology evidence="2">Multi-pass membrane protein</topology>
    </subcellularLocation>
</comment>
<dbReference type="GeneID" id="87755215"/>
<feature type="transmembrane region" description="Helical" evidence="13">
    <location>
        <begin position="418"/>
        <end position="438"/>
    </location>
</feature>
<evidence type="ECO:0000256" key="9">
    <source>
        <dbReference type="ARBA" id="ARBA00022989"/>
    </source>
</evidence>
<proteinExistence type="inferred from homology"/>
<keyword evidence="11 13" id="KW-0472">Membrane</keyword>
<dbReference type="Proteomes" id="UP000199689">
    <property type="component" value="Unassembled WGS sequence"/>
</dbReference>
<feature type="transmembrane region" description="Helical" evidence="13">
    <location>
        <begin position="386"/>
        <end position="406"/>
    </location>
</feature>
<feature type="transmembrane region" description="Helical" evidence="13">
    <location>
        <begin position="52"/>
        <end position="77"/>
    </location>
</feature>
<dbReference type="InterPro" id="IPR002528">
    <property type="entry name" value="MATE_fam"/>
</dbReference>
<keyword evidence="7" id="KW-1003">Cell membrane</keyword>
<feature type="transmembrane region" description="Helical" evidence="13">
    <location>
        <begin position="253"/>
        <end position="271"/>
    </location>
</feature>
<dbReference type="GO" id="GO:0005886">
    <property type="term" value="C:plasma membrane"/>
    <property type="evidence" value="ECO:0007669"/>
    <property type="project" value="UniProtKB-SubCell"/>
</dbReference>
<evidence type="ECO:0000256" key="1">
    <source>
        <dbReference type="ARBA" id="ARBA00003408"/>
    </source>
</evidence>
<evidence type="ECO:0000256" key="10">
    <source>
        <dbReference type="ARBA" id="ARBA00023065"/>
    </source>
</evidence>
<dbReference type="OrthoDB" id="9780160at2"/>
<evidence type="ECO:0000256" key="13">
    <source>
        <dbReference type="SAM" id="Phobius"/>
    </source>
</evidence>
<name>A0A1G5UVV8_9FIRM</name>
<evidence type="ECO:0000256" key="12">
    <source>
        <dbReference type="ARBA" id="ARBA00031636"/>
    </source>
</evidence>
<keyword evidence="10" id="KW-0406">Ion transport</keyword>
<protein>
    <recommendedName>
        <fullName evidence="4">Probable multidrug resistance protein NorM</fullName>
    </recommendedName>
    <alternativeName>
        <fullName evidence="12">Multidrug-efflux transporter</fullName>
    </alternativeName>
</protein>
<feature type="transmembrane region" description="Helical" evidence="13">
    <location>
        <begin position="89"/>
        <end position="110"/>
    </location>
</feature>
<evidence type="ECO:0000256" key="11">
    <source>
        <dbReference type="ARBA" id="ARBA00023136"/>
    </source>
</evidence>
<keyword evidence="8 13" id="KW-0812">Transmembrane</keyword>
<dbReference type="GO" id="GO:0015297">
    <property type="term" value="F:antiporter activity"/>
    <property type="evidence" value="ECO:0007669"/>
    <property type="project" value="UniProtKB-KW"/>
</dbReference>
<dbReference type="PIRSF" id="PIRSF006603">
    <property type="entry name" value="DinF"/>
    <property type="match status" value="1"/>
</dbReference>
<dbReference type="CDD" id="cd13131">
    <property type="entry name" value="MATE_NorM_like"/>
    <property type="match status" value="1"/>
</dbReference>
<dbReference type="NCBIfam" id="TIGR00797">
    <property type="entry name" value="matE"/>
    <property type="match status" value="1"/>
</dbReference>
<feature type="transmembrane region" description="Helical" evidence="13">
    <location>
        <begin position="321"/>
        <end position="345"/>
    </location>
</feature>
<dbReference type="RefSeq" id="WP_091362817.1">
    <property type="nucleotide sequence ID" value="NZ_FMXA01000003.1"/>
</dbReference>
<dbReference type="GO" id="GO:0042910">
    <property type="term" value="F:xenobiotic transmembrane transporter activity"/>
    <property type="evidence" value="ECO:0007669"/>
    <property type="project" value="InterPro"/>
</dbReference>
<reference evidence="14 15" key="1">
    <citation type="submission" date="2016-10" db="EMBL/GenBank/DDBJ databases">
        <authorList>
            <person name="de Groot N.N."/>
        </authorList>
    </citation>
    <scope>NUCLEOTIDE SEQUENCE [LARGE SCALE GENOMIC DNA]</scope>
    <source>
        <strain evidence="14 15">DSM 15230</strain>
    </source>
</reference>
<comment type="similarity">
    <text evidence="3">Belongs to the multi antimicrobial extrusion (MATE) (TC 2.A.66.1) family.</text>
</comment>
<dbReference type="AlphaFoldDB" id="A0A1G5UVV8"/>
<evidence type="ECO:0000256" key="4">
    <source>
        <dbReference type="ARBA" id="ARBA00020268"/>
    </source>
</evidence>
<feature type="transmembrane region" description="Helical" evidence="13">
    <location>
        <begin position="12"/>
        <end position="32"/>
    </location>
</feature>
<evidence type="ECO:0000256" key="2">
    <source>
        <dbReference type="ARBA" id="ARBA00004651"/>
    </source>
</evidence>
<keyword evidence="15" id="KW-1185">Reference proteome</keyword>
<evidence type="ECO:0000313" key="15">
    <source>
        <dbReference type="Proteomes" id="UP000199689"/>
    </source>
</evidence>
<dbReference type="EMBL" id="FMXA01000003">
    <property type="protein sequence ID" value="SDA37771.1"/>
    <property type="molecule type" value="Genomic_DNA"/>
</dbReference>
<comment type="function">
    <text evidence="1">Multidrug efflux pump.</text>
</comment>
<evidence type="ECO:0000256" key="8">
    <source>
        <dbReference type="ARBA" id="ARBA00022692"/>
    </source>
</evidence>
<dbReference type="InterPro" id="IPR050222">
    <property type="entry name" value="MATE_MdtK"/>
</dbReference>
<dbReference type="STRING" id="209880.SAMN02910343_00165"/>
<feature type="transmembrane region" description="Helical" evidence="13">
    <location>
        <begin position="164"/>
        <end position="186"/>
    </location>
</feature>
<evidence type="ECO:0000256" key="3">
    <source>
        <dbReference type="ARBA" id="ARBA00010199"/>
    </source>
</evidence>